<keyword evidence="2" id="KW-1185">Reference proteome</keyword>
<evidence type="ECO:0008006" key="3">
    <source>
        <dbReference type="Google" id="ProtNLM"/>
    </source>
</evidence>
<dbReference type="InterPro" id="IPR040261">
    <property type="entry name" value="FAM240"/>
</dbReference>
<reference evidence="2" key="1">
    <citation type="submission" date="2012-07" db="EMBL/GenBank/DDBJ databases">
        <title>Genome of the Chinese tree shrew, a rising model animal genetically related to primates.</title>
        <authorList>
            <person name="Zhang G."/>
            <person name="Fan Y."/>
            <person name="Yao Y."/>
            <person name="Huang Z."/>
        </authorList>
    </citation>
    <scope>NUCLEOTIDE SEQUENCE [LARGE SCALE GENOMIC DNA]</scope>
</reference>
<evidence type="ECO:0000313" key="1">
    <source>
        <dbReference type="EMBL" id="ELV12257.1"/>
    </source>
</evidence>
<accession>L8Y7M5</accession>
<dbReference type="AlphaFoldDB" id="L8Y7M5"/>
<name>L8Y7M5_TUPCH</name>
<evidence type="ECO:0000313" key="2">
    <source>
        <dbReference type="Proteomes" id="UP000011518"/>
    </source>
</evidence>
<protein>
    <recommendedName>
        <fullName evidence="3">Protein FAM240C</fullName>
    </recommendedName>
</protein>
<proteinExistence type="predicted"/>
<dbReference type="PANTHER" id="PTHR40387:SF4">
    <property type="entry name" value="PROTEIN FAM240C"/>
    <property type="match status" value="1"/>
</dbReference>
<sequence length="92" mass="11046">MSEGTWKHPQRVAYEASRARTLWEEKIERHMKQLQSEDSRLRRSALSRLRAEWAQRLQQRNEMLQNLQEVPRRPARLPLEALALRTEDKRAA</sequence>
<dbReference type="EMBL" id="KB364620">
    <property type="protein sequence ID" value="ELV12257.1"/>
    <property type="molecule type" value="Genomic_DNA"/>
</dbReference>
<organism evidence="1 2">
    <name type="scientific">Tupaia chinensis</name>
    <name type="common">Chinese tree shrew</name>
    <name type="synonym">Tupaia belangeri chinensis</name>
    <dbReference type="NCBI Taxonomy" id="246437"/>
    <lineage>
        <taxon>Eukaryota</taxon>
        <taxon>Metazoa</taxon>
        <taxon>Chordata</taxon>
        <taxon>Craniata</taxon>
        <taxon>Vertebrata</taxon>
        <taxon>Euteleostomi</taxon>
        <taxon>Mammalia</taxon>
        <taxon>Eutheria</taxon>
        <taxon>Euarchontoglires</taxon>
        <taxon>Scandentia</taxon>
        <taxon>Tupaiidae</taxon>
        <taxon>Tupaia</taxon>
    </lineage>
</organism>
<dbReference type="Proteomes" id="UP000011518">
    <property type="component" value="Unassembled WGS sequence"/>
</dbReference>
<reference evidence="2" key="2">
    <citation type="journal article" date="2013" name="Nat. Commun.">
        <title>Genome of the Chinese tree shrew.</title>
        <authorList>
            <person name="Fan Y."/>
            <person name="Huang Z.Y."/>
            <person name="Cao C.C."/>
            <person name="Chen C.S."/>
            <person name="Chen Y.X."/>
            <person name="Fan D.D."/>
            <person name="He J."/>
            <person name="Hou H.L."/>
            <person name="Hu L."/>
            <person name="Hu X.T."/>
            <person name="Jiang X.T."/>
            <person name="Lai R."/>
            <person name="Lang Y.S."/>
            <person name="Liang B."/>
            <person name="Liao S.G."/>
            <person name="Mu D."/>
            <person name="Ma Y.Y."/>
            <person name="Niu Y.Y."/>
            <person name="Sun X.Q."/>
            <person name="Xia J.Q."/>
            <person name="Xiao J."/>
            <person name="Xiong Z.Q."/>
            <person name="Xu L."/>
            <person name="Yang L."/>
            <person name="Zhang Y."/>
            <person name="Zhao W."/>
            <person name="Zhao X.D."/>
            <person name="Zheng Y.T."/>
            <person name="Zhou J.M."/>
            <person name="Zhu Y.B."/>
            <person name="Zhang G.J."/>
            <person name="Wang J."/>
            <person name="Yao Y.G."/>
        </authorList>
    </citation>
    <scope>NUCLEOTIDE SEQUENCE [LARGE SCALE GENOMIC DNA]</scope>
</reference>
<gene>
    <name evidence="1" type="ORF">TREES_T100012573</name>
</gene>
<dbReference type="PANTHER" id="PTHR40387">
    <property type="entry name" value="PROTEIN FAM240B"/>
    <property type="match status" value="1"/>
</dbReference>
<dbReference type="InParanoid" id="L8Y7M5"/>